<name>A0A1W2H556_9BACT</name>
<sequence length="73" mass="8916">MELRMKKYNMIEKIMQLDEDDIEKLEAAFIEIFEEVSLEQYNKELDRADKAIDEGKFIEHHEAVKKIRSWREK</sequence>
<reference evidence="2" key="1">
    <citation type="submission" date="2017-04" db="EMBL/GenBank/DDBJ databases">
        <authorList>
            <person name="Varghese N."/>
            <person name="Submissions S."/>
        </authorList>
    </citation>
    <scope>NUCLEOTIDE SEQUENCE [LARGE SCALE GENOMIC DNA]</scope>
    <source>
        <strain evidence="2">DSM 16537</strain>
    </source>
</reference>
<keyword evidence="2" id="KW-1185">Reference proteome</keyword>
<dbReference type="STRING" id="758820.SAMN00777080_2690"/>
<proteinExistence type="predicted"/>
<evidence type="ECO:0000313" key="1">
    <source>
        <dbReference type="EMBL" id="SMD44075.1"/>
    </source>
</evidence>
<organism evidence="1 2">
    <name type="scientific">Aquiflexum balticum DSM 16537</name>
    <dbReference type="NCBI Taxonomy" id="758820"/>
    <lineage>
        <taxon>Bacteria</taxon>
        <taxon>Pseudomonadati</taxon>
        <taxon>Bacteroidota</taxon>
        <taxon>Cytophagia</taxon>
        <taxon>Cytophagales</taxon>
        <taxon>Cyclobacteriaceae</taxon>
        <taxon>Aquiflexum</taxon>
    </lineage>
</organism>
<dbReference type="AlphaFoldDB" id="A0A1W2H556"/>
<protein>
    <recommendedName>
        <fullName evidence="3">Addiction module component</fullName>
    </recommendedName>
</protein>
<evidence type="ECO:0008006" key="3">
    <source>
        <dbReference type="Google" id="ProtNLM"/>
    </source>
</evidence>
<evidence type="ECO:0000313" key="2">
    <source>
        <dbReference type="Proteomes" id="UP000192333"/>
    </source>
</evidence>
<dbReference type="EMBL" id="LT838813">
    <property type="protein sequence ID" value="SMD44075.1"/>
    <property type="molecule type" value="Genomic_DNA"/>
</dbReference>
<dbReference type="Proteomes" id="UP000192333">
    <property type="component" value="Chromosome I"/>
</dbReference>
<accession>A0A1W2H556</accession>
<gene>
    <name evidence="1" type="ORF">SAMN00777080_2690</name>
</gene>